<comment type="caution">
    <text evidence="2">The sequence shown here is derived from an EMBL/GenBank/DDBJ whole genome shotgun (WGS) entry which is preliminary data.</text>
</comment>
<keyword evidence="3" id="KW-1185">Reference proteome</keyword>
<accession>A0ABW2BQ04</accession>
<organism evidence="2 3">
    <name type="scientific">Methylobacterium komagatae</name>
    <dbReference type="NCBI Taxonomy" id="374425"/>
    <lineage>
        <taxon>Bacteria</taxon>
        <taxon>Pseudomonadati</taxon>
        <taxon>Pseudomonadota</taxon>
        <taxon>Alphaproteobacteria</taxon>
        <taxon>Hyphomicrobiales</taxon>
        <taxon>Methylobacteriaceae</taxon>
        <taxon>Methylobacterium</taxon>
    </lineage>
</organism>
<sequence length="228" mass="23154">MRGPDRNSVALPCRSQERPALADGGGRVTMPFVPTLFTIAFLAAASVYCTKGDAPAPAPTARMIPASGGASLAMTAPASPAAELPARPPAVIAFSEIYPLVADPVTTSALPAHSANAAAAAPRPARKVATSSSIRRTCPGRRCTEGTVPDHAPAEDPFQPARTASEEASPSQVPSALPFAESVVEVVVPVAREVGSRVEQISGGAGDLLRGSQAVVKGSIGVLGDRLF</sequence>
<reference evidence="3" key="1">
    <citation type="journal article" date="2019" name="Int. J. Syst. Evol. Microbiol.">
        <title>The Global Catalogue of Microorganisms (GCM) 10K type strain sequencing project: providing services to taxonomists for standard genome sequencing and annotation.</title>
        <authorList>
            <consortium name="The Broad Institute Genomics Platform"/>
            <consortium name="The Broad Institute Genome Sequencing Center for Infectious Disease"/>
            <person name="Wu L."/>
            <person name="Ma J."/>
        </authorList>
    </citation>
    <scope>NUCLEOTIDE SEQUENCE [LARGE SCALE GENOMIC DNA]</scope>
    <source>
        <strain evidence="3">CCUG 48316</strain>
    </source>
</reference>
<proteinExistence type="predicted"/>
<dbReference type="EMBL" id="JBHSWN010000001">
    <property type="protein sequence ID" value="MFC6792032.1"/>
    <property type="molecule type" value="Genomic_DNA"/>
</dbReference>
<protein>
    <submittedName>
        <fullName evidence="2">Uncharacterized protein</fullName>
    </submittedName>
</protein>
<evidence type="ECO:0000256" key="1">
    <source>
        <dbReference type="SAM" id="MobiDB-lite"/>
    </source>
</evidence>
<evidence type="ECO:0000313" key="3">
    <source>
        <dbReference type="Proteomes" id="UP001596292"/>
    </source>
</evidence>
<dbReference type="Proteomes" id="UP001596292">
    <property type="component" value="Unassembled WGS sequence"/>
</dbReference>
<feature type="region of interest" description="Disordered" evidence="1">
    <location>
        <begin position="1"/>
        <end position="22"/>
    </location>
</feature>
<feature type="region of interest" description="Disordered" evidence="1">
    <location>
        <begin position="115"/>
        <end position="173"/>
    </location>
</feature>
<name>A0ABW2BQ04_9HYPH</name>
<evidence type="ECO:0000313" key="2">
    <source>
        <dbReference type="EMBL" id="MFC6792032.1"/>
    </source>
</evidence>
<gene>
    <name evidence="2" type="ORF">ACFQE0_22085</name>
</gene>
<dbReference type="RefSeq" id="WP_378973487.1">
    <property type="nucleotide sequence ID" value="NZ_JBHSWN010000001.1"/>
</dbReference>